<comment type="similarity">
    <text evidence="1 7 9">Belongs to the DNA mismatch repair MutS family.</text>
</comment>
<evidence type="ECO:0000256" key="5">
    <source>
        <dbReference type="ARBA" id="ARBA00023125"/>
    </source>
</evidence>
<dbReference type="Pfam" id="PF05188">
    <property type="entry name" value="MutS_II"/>
    <property type="match status" value="1"/>
</dbReference>
<evidence type="ECO:0000256" key="1">
    <source>
        <dbReference type="ARBA" id="ARBA00006271"/>
    </source>
</evidence>
<dbReference type="Pfam" id="PF05190">
    <property type="entry name" value="MutS_IV"/>
    <property type="match status" value="1"/>
</dbReference>
<dbReference type="RefSeq" id="WP_093988689.1">
    <property type="nucleotide sequence ID" value="NZ_FYDD01000003.1"/>
</dbReference>
<evidence type="ECO:0000256" key="4">
    <source>
        <dbReference type="ARBA" id="ARBA00022840"/>
    </source>
</evidence>
<dbReference type="SUPFAM" id="SSF55271">
    <property type="entry name" value="DNA repair protein MutS, domain I"/>
    <property type="match status" value="1"/>
</dbReference>
<keyword evidence="2 7" id="KW-0547">Nucleotide-binding</keyword>
<dbReference type="GO" id="GO:0003684">
    <property type="term" value="F:damaged DNA binding"/>
    <property type="evidence" value="ECO:0007669"/>
    <property type="project" value="UniProtKB-UniRule"/>
</dbReference>
<keyword evidence="4 7" id="KW-0067">ATP-binding</keyword>
<evidence type="ECO:0000256" key="9">
    <source>
        <dbReference type="RuleBase" id="RU003756"/>
    </source>
</evidence>
<evidence type="ECO:0000256" key="6">
    <source>
        <dbReference type="ARBA" id="ARBA00023204"/>
    </source>
</evidence>
<dbReference type="GO" id="GO:0030983">
    <property type="term" value="F:mismatched DNA binding"/>
    <property type="evidence" value="ECO:0007669"/>
    <property type="project" value="InterPro"/>
</dbReference>
<evidence type="ECO:0000256" key="3">
    <source>
        <dbReference type="ARBA" id="ARBA00022763"/>
    </source>
</evidence>
<dbReference type="CDD" id="cd03284">
    <property type="entry name" value="ABC_MutS1"/>
    <property type="match status" value="1"/>
</dbReference>
<dbReference type="SUPFAM" id="SSF48334">
    <property type="entry name" value="DNA repair protein MutS, domain III"/>
    <property type="match status" value="1"/>
</dbReference>
<dbReference type="Proteomes" id="UP000632659">
    <property type="component" value="Unassembled WGS sequence"/>
</dbReference>
<name>A0A8J6PAI2_9FIRM</name>
<dbReference type="GO" id="GO:0005524">
    <property type="term" value="F:ATP binding"/>
    <property type="evidence" value="ECO:0007669"/>
    <property type="project" value="UniProtKB-UniRule"/>
</dbReference>
<dbReference type="InterPro" id="IPR036678">
    <property type="entry name" value="MutS_con_dom_sf"/>
</dbReference>
<dbReference type="OrthoDB" id="9802448at2"/>
<keyword evidence="12" id="KW-1185">Reference proteome</keyword>
<dbReference type="InterPro" id="IPR036187">
    <property type="entry name" value="DNA_mismatch_repair_MutS_sf"/>
</dbReference>
<dbReference type="EMBL" id="JACRTL010000001">
    <property type="protein sequence ID" value="MBC8610297.1"/>
    <property type="molecule type" value="Genomic_DNA"/>
</dbReference>
<proteinExistence type="inferred from homology"/>
<feature type="domain" description="DNA mismatch repair proteins mutS family" evidence="10">
    <location>
        <begin position="697"/>
        <end position="713"/>
    </location>
</feature>
<dbReference type="HAMAP" id="MF_00096">
    <property type="entry name" value="MutS"/>
    <property type="match status" value="1"/>
</dbReference>
<evidence type="ECO:0000259" key="10">
    <source>
        <dbReference type="PROSITE" id="PS00486"/>
    </source>
</evidence>
<dbReference type="InterPro" id="IPR007860">
    <property type="entry name" value="DNA_mmatch_repair_MutS_con_dom"/>
</dbReference>
<evidence type="ECO:0000256" key="8">
    <source>
        <dbReference type="NCBIfam" id="TIGR01070"/>
    </source>
</evidence>
<dbReference type="PIRSF" id="PIRSF037677">
    <property type="entry name" value="DNA_mis_repair_Msh6"/>
    <property type="match status" value="1"/>
</dbReference>
<keyword evidence="3 7" id="KW-0227">DNA damage</keyword>
<sequence length="865" mass="97477">MSKLSPMMQQYLNIKAAHKDHVLFFRLGDFYEMFFDDAVNISKELELTLTGKDCGLPERAPMCGIPYHAAETYIKRLIDRGYKVAICEQTEDPAQAKGLVKRDVIRVITPGTLIEGDMLEDSKNNYIASFYVKGKAFAVCFADISTGEVYLTEQISTNLNNDMLNELSKFMPSEVLCHESFLKAKEIKDFLSNRLHAVCSFYEREGIDLSESESVVKQHFAVSGPEELGLAENGLAVLALGGLIQYLNQTQHDGAKRLSQIHFYNETQYMNIDITARRNLEITETIRTKEKRGTLLWVLDKTKTAMGKRLMRKSLEQPLINLAEITRRQNAVKELFEEDILRSDLQDQLSGVYDLERLMTRVVYGSANPRELRSLAATAGRLPAIKELTASFQCEMLKDIHEQIDLMEDIANLVDNSIVEEPPFNLKDGGYIKPGFNSDLDEYRSLCTNAKEIIKGIEESEREKTGIKGLKVKYNKVFGYYIEVTNSNLDMVPDTYIRKQTLTNCERYITQELKELETKVLTASEKILALENEIFHEVRKYIASRLDGIQRTAIAVSKLDFLCSLAFVAAQNNYVCPQIVPDGSLEIKNGRHPVVEQMLDGSVFVPNDTYLDQKDHRMAIITGPNMAGKSTYMRQVAILVIMAQIGSFVPASSAKLSIVDRIFTRVGASDDLAAGQSTFMVEMSEVAHILKHATPHSLVILDEIGRGTSTFDGMSIAKAVVEYMTNAKKLRCKTLFATHYHELTSLEDELEGVKNYNISVKKRGDDITFLRKIVPGGADDSFGIEVAKLAGIPEKVVERAKEILKELESENGVVRVIRESAPQDSQMTLMNYTSEIEEKLRQLQVDALTPLEALSLLYEWKKLIK</sequence>
<dbReference type="GO" id="GO:0005829">
    <property type="term" value="C:cytosol"/>
    <property type="evidence" value="ECO:0007669"/>
    <property type="project" value="TreeGrafter"/>
</dbReference>
<dbReference type="InterPro" id="IPR016151">
    <property type="entry name" value="DNA_mismatch_repair_MutS_N"/>
</dbReference>
<dbReference type="InterPro" id="IPR045076">
    <property type="entry name" value="MutS"/>
</dbReference>
<dbReference type="FunFam" id="3.40.50.300:FF:001579">
    <property type="entry name" value="DNA mismatch repair protein MutS"/>
    <property type="match status" value="1"/>
</dbReference>
<feature type="binding site" evidence="7">
    <location>
        <begin position="623"/>
        <end position="630"/>
    </location>
    <ligand>
        <name>ATP</name>
        <dbReference type="ChEBI" id="CHEBI:30616"/>
    </ligand>
</feature>
<dbReference type="InterPro" id="IPR007695">
    <property type="entry name" value="DNA_mismatch_repair_MutS-lik_N"/>
</dbReference>
<dbReference type="Gene3D" id="3.30.420.110">
    <property type="entry name" value="MutS, connector domain"/>
    <property type="match status" value="1"/>
</dbReference>
<dbReference type="SMART" id="SM00534">
    <property type="entry name" value="MUTSac"/>
    <property type="match status" value="1"/>
</dbReference>
<evidence type="ECO:0000256" key="7">
    <source>
        <dbReference type="HAMAP-Rule" id="MF_00096"/>
    </source>
</evidence>
<keyword evidence="6 7" id="KW-0234">DNA repair</keyword>
<dbReference type="Gene3D" id="1.10.1420.10">
    <property type="match status" value="2"/>
</dbReference>
<dbReference type="SUPFAM" id="SSF52540">
    <property type="entry name" value="P-loop containing nucleoside triphosphate hydrolases"/>
    <property type="match status" value="1"/>
</dbReference>
<dbReference type="NCBIfam" id="TIGR01070">
    <property type="entry name" value="mutS1"/>
    <property type="match status" value="1"/>
</dbReference>
<comment type="caution">
    <text evidence="11">The sequence shown here is derived from an EMBL/GenBank/DDBJ whole genome shotgun (WGS) entry which is preliminary data.</text>
</comment>
<protein>
    <recommendedName>
        <fullName evidence="7 8">DNA mismatch repair protein MutS</fullName>
    </recommendedName>
</protein>
<dbReference type="InterPro" id="IPR007696">
    <property type="entry name" value="DNA_mismatch_repair_MutS_core"/>
</dbReference>
<dbReference type="FunFam" id="1.10.1420.10:FF:000007">
    <property type="entry name" value="DNA mismatch repair protein MutS"/>
    <property type="match status" value="1"/>
</dbReference>
<accession>A0A8J6PAI2</accession>
<dbReference type="PANTHER" id="PTHR11361">
    <property type="entry name" value="DNA MISMATCH REPAIR PROTEIN MUTS FAMILY MEMBER"/>
    <property type="match status" value="1"/>
</dbReference>
<dbReference type="Gene3D" id="6.10.140.430">
    <property type="match status" value="1"/>
</dbReference>
<dbReference type="FunFam" id="3.40.1170.10:FF:000001">
    <property type="entry name" value="DNA mismatch repair protein MutS"/>
    <property type="match status" value="1"/>
</dbReference>
<organism evidence="11 12">
    <name type="scientific">Massiliimalia timonensis</name>
    <dbReference type="NCBI Taxonomy" id="1987501"/>
    <lineage>
        <taxon>Bacteria</taxon>
        <taxon>Bacillati</taxon>
        <taxon>Bacillota</taxon>
        <taxon>Clostridia</taxon>
        <taxon>Eubacteriales</taxon>
        <taxon>Oscillospiraceae</taxon>
        <taxon>Massiliimalia</taxon>
    </lineage>
</organism>
<dbReference type="PROSITE" id="PS00486">
    <property type="entry name" value="DNA_MISMATCH_REPAIR_2"/>
    <property type="match status" value="1"/>
</dbReference>
<gene>
    <name evidence="7 11" type="primary">mutS</name>
    <name evidence="11" type="ORF">H8702_04045</name>
</gene>
<dbReference type="GO" id="GO:0006298">
    <property type="term" value="P:mismatch repair"/>
    <property type="evidence" value="ECO:0007669"/>
    <property type="project" value="UniProtKB-UniRule"/>
</dbReference>
<dbReference type="InterPro" id="IPR007861">
    <property type="entry name" value="DNA_mismatch_repair_MutS_clamp"/>
</dbReference>
<dbReference type="AlphaFoldDB" id="A0A8J6PAI2"/>
<dbReference type="SUPFAM" id="SSF53150">
    <property type="entry name" value="DNA repair protein MutS, domain II"/>
    <property type="match status" value="1"/>
</dbReference>
<dbReference type="InterPro" id="IPR027417">
    <property type="entry name" value="P-loop_NTPase"/>
</dbReference>
<dbReference type="GO" id="GO:0140664">
    <property type="term" value="F:ATP-dependent DNA damage sensor activity"/>
    <property type="evidence" value="ECO:0007669"/>
    <property type="project" value="InterPro"/>
</dbReference>
<dbReference type="InterPro" id="IPR017261">
    <property type="entry name" value="DNA_mismatch_repair_MutS/MSH"/>
</dbReference>
<dbReference type="PANTHER" id="PTHR11361:SF34">
    <property type="entry name" value="DNA MISMATCH REPAIR PROTEIN MSH1, MITOCHONDRIAL"/>
    <property type="match status" value="1"/>
</dbReference>
<dbReference type="SMART" id="SM00533">
    <property type="entry name" value="MUTSd"/>
    <property type="match status" value="1"/>
</dbReference>
<evidence type="ECO:0000313" key="11">
    <source>
        <dbReference type="EMBL" id="MBC8610297.1"/>
    </source>
</evidence>
<dbReference type="Pfam" id="PF01624">
    <property type="entry name" value="MutS_I"/>
    <property type="match status" value="1"/>
</dbReference>
<evidence type="ECO:0000256" key="2">
    <source>
        <dbReference type="ARBA" id="ARBA00022741"/>
    </source>
</evidence>
<dbReference type="Gene3D" id="3.40.50.300">
    <property type="entry name" value="P-loop containing nucleotide triphosphate hydrolases"/>
    <property type="match status" value="1"/>
</dbReference>
<dbReference type="InterPro" id="IPR005748">
    <property type="entry name" value="DNA_mismatch_repair_MutS"/>
</dbReference>
<reference evidence="11" key="1">
    <citation type="submission" date="2020-08" db="EMBL/GenBank/DDBJ databases">
        <title>Genome public.</title>
        <authorList>
            <person name="Liu C."/>
            <person name="Sun Q."/>
        </authorList>
    </citation>
    <scope>NUCLEOTIDE SEQUENCE</scope>
    <source>
        <strain evidence="11">NSJ-15</strain>
    </source>
</reference>
<comment type="function">
    <text evidence="7">This protein is involved in the repair of mismatches in DNA. It is possible that it carries out the mismatch recognition step. This protein has a weak ATPase activity.</text>
</comment>
<dbReference type="Pfam" id="PF00488">
    <property type="entry name" value="MutS_V"/>
    <property type="match status" value="1"/>
</dbReference>
<dbReference type="Gene3D" id="3.40.1170.10">
    <property type="entry name" value="DNA repair protein MutS, domain I"/>
    <property type="match status" value="1"/>
</dbReference>
<dbReference type="Pfam" id="PF05192">
    <property type="entry name" value="MutS_III"/>
    <property type="match status" value="1"/>
</dbReference>
<keyword evidence="5 7" id="KW-0238">DNA-binding</keyword>
<evidence type="ECO:0000313" key="12">
    <source>
        <dbReference type="Proteomes" id="UP000632659"/>
    </source>
</evidence>
<dbReference type="NCBIfam" id="NF003810">
    <property type="entry name" value="PRK05399.1"/>
    <property type="match status" value="1"/>
</dbReference>
<dbReference type="InterPro" id="IPR000432">
    <property type="entry name" value="DNA_mismatch_repair_MutS_C"/>
</dbReference>